<feature type="transmembrane region" description="Helical" evidence="8">
    <location>
        <begin position="614"/>
        <end position="637"/>
    </location>
</feature>
<dbReference type="InterPro" id="IPR049278">
    <property type="entry name" value="MS_channel_C"/>
</dbReference>
<feature type="transmembrane region" description="Helical" evidence="8">
    <location>
        <begin position="459"/>
        <end position="480"/>
    </location>
</feature>
<dbReference type="PANTHER" id="PTHR30347">
    <property type="entry name" value="POTASSIUM CHANNEL RELATED"/>
    <property type="match status" value="1"/>
</dbReference>
<keyword evidence="4 8" id="KW-0812">Transmembrane</keyword>
<feature type="transmembrane region" description="Helical" evidence="8">
    <location>
        <begin position="336"/>
        <end position="355"/>
    </location>
</feature>
<dbReference type="InterPro" id="IPR010920">
    <property type="entry name" value="LSM_dom_sf"/>
</dbReference>
<feature type="domain" description="Mechanosensitive ion channel MscS" evidence="10">
    <location>
        <begin position="659"/>
        <end position="727"/>
    </location>
</feature>
<accession>A0A126V2N1</accession>
<protein>
    <recommendedName>
        <fullName evidence="14">DUF3772 domain-containing protein</fullName>
    </recommendedName>
</protein>
<dbReference type="Pfam" id="PF00924">
    <property type="entry name" value="MS_channel_2nd"/>
    <property type="match status" value="1"/>
</dbReference>
<keyword evidence="3" id="KW-1003">Cell membrane</keyword>
<evidence type="ECO:0000256" key="3">
    <source>
        <dbReference type="ARBA" id="ARBA00022475"/>
    </source>
</evidence>
<keyword evidence="6 8" id="KW-0472">Membrane</keyword>
<feature type="transmembrane region" description="Helical" evidence="8">
    <location>
        <begin position="486"/>
        <end position="504"/>
    </location>
</feature>
<dbReference type="STRING" id="1579316.RC74_16005"/>
<evidence type="ECO:0000259" key="11">
    <source>
        <dbReference type="Pfam" id="PF21082"/>
    </source>
</evidence>
<dbReference type="InterPro" id="IPR052702">
    <property type="entry name" value="MscS-like_channel"/>
</dbReference>
<evidence type="ECO:0000256" key="2">
    <source>
        <dbReference type="ARBA" id="ARBA00008017"/>
    </source>
</evidence>
<evidence type="ECO:0000256" key="6">
    <source>
        <dbReference type="ARBA" id="ARBA00023136"/>
    </source>
</evidence>
<dbReference type="Gene3D" id="3.30.70.100">
    <property type="match status" value="1"/>
</dbReference>
<feature type="region of interest" description="Disordered" evidence="7">
    <location>
        <begin position="34"/>
        <end position="70"/>
    </location>
</feature>
<dbReference type="Gene3D" id="1.10.287.1260">
    <property type="match status" value="1"/>
</dbReference>
<keyword evidence="9" id="KW-0732">Signal</keyword>
<feature type="transmembrane region" description="Helical" evidence="8">
    <location>
        <begin position="382"/>
        <end position="403"/>
    </location>
</feature>
<feature type="signal peptide" evidence="9">
    <location>
        <begin position="1"/>
        <end position="33"/>
    </location>
</feature>
<name>A0A126V2N1_9RHOB</name>
<proteinExistence type="inferred from homology"/>
<evidence type="ECO:0000256" key="1">
    <source>
        <dbReference type="ARBA" id="ARBA00004651"/>
    </source>
</evidence>
<evidence type="ECO:0000256" key="4">
    <source>
        <dbReference type="ARBA" id="ARBA00022692"/>
    </source>
</evidence>
<comment type="similarity">
    <text evidence="2">Belongs to the MscS (TC 1.A.23) family.</text>
</comment>
<reference evidence="12 13" key="1">
    <citation type="submission" date="2016-02" db="EMBL/GenBank/DDBJ databases">
        <title>Complete genome sequence of Halocynthiibacter arcticus PAMC 20958t from arctic marine sediment.</title>
        <authorList>
            <person name="Lee Y.M."/>
            <person name="Baek K."/>
            <person name="Lee H.K."/>
            <person name="Shin S.C."/>
        </authorList>
    </citation>
    <scope>NUCLEOTIDE SEQUENCE [LARGE SCALE GENOMIC DNA]</scope>
    <source>
        <strain evidence="12">PAMC 20958</strain>
    </source>
</reference>
<dbReference type="AlphaFoldDB" id="A0A126V2N1"/>
<evidence type="ECO:0000256" key="9">
    <source>
        <dbReference type="SAM" id="SignalP"/>
    </source>
</evidence>
<dbReference type="InterPro" id="IPR011066">
    <property type="entry name" value="MscS_channel_C_sf"/>
</dbReference>
<sequence length="848" mass="92330">MQVLSRCGGVFRWIFSAVAVCGALGAQTSPAVAQSSNDASAATIPIPRPVRKSETAPEKTSPAEEAGDDGSFEILRTLRSTVLENGKTYGDWETFSKRAQKEVVNATETTENLESLRKKIVVWRDLFLGKEDLNSGQISTLDGQIEALSPTLPSGSNGTEEETAEIVKFKLKGLEKERAVLRVPSLAAAEAFALATGLIREIDRIINARKRSEFLVSTPSPILPQYWAQTIEYLYDFYSIIPAETRVEWHKKDRNQNLLTNAPRILLFLLMALVMFLRWGTWMSKAQDRAAQQTSEPLRRFSSVALSALTNLAPIFGILLILKVLVLLGLFGSHGLALVSGLGQLALMFVVGRWLGQKVFPRENVGNEIFHLTAAQRAEARFYTNILSVILGLSSLGILMFGISTPEKGVEAVLVYPLILGSGLVSFRLVQLFRKGVLDELENSDGTTNPTFRNQVIAFISRLVMIPAILGPILATLGYYNAGVMVTSPLIPSLALLAVILILHQVSNQVYDLIAWRFGASQESIIPVLVGFVLAIGSIPLFAIIAGVRPAQIFDYWNLFLNGFTFGTTRVSPSSLLLFLFAFGAVFTITRLLQGALRSTLLPKTTLDIGGQNAIVSGLGYVGIFLAGLAAIMVAGIDLSSLAIVAGALSVGIGFGLQNIVSNFVSGIILLAERPISEGDWIETSDGQMGYVRDISVRSTRIETFDRTDVIIPNGDLVSGVVTNWTRGNSIGRLILPIGVAYDSDSNQVADLLLEVANGHPMVLATPEPKALFRGFGASSLDFELRLILRDINWKLNVQSDLNHEILRRFNEAGISIPFPQSDLWLRNPEDLKGFGPPPAKPLEEPSI</sequence>
<dbReference type="PANTHER" id="PTHR30347:SF1">
    <property type="entry name" value="MECHANOSENSITIVE CHANNEL MSCK"/>
    <property type="match status" value="1"/>
</dbReference>
<feature type="transmembrane region" description="Helical" evidence="8">
    <location>
        <begin position="265"/>
        <end position="283"/>
    </location>
</feature>
<evidence type="ECO:0000256" key="5">
    <source>
        <dbReference type="ARBA" id="ARBA00022989"/>
    </source>
</evidence>
<evidence type="ECO:0000256" key="8">
    <source>
        <dbReference type="SAM" id="Phobius"/>
    </source>
</evidence>
<evidence type="ECO:0000313" key="13">
    <source>
        <dbReference type="Proteomes" id="UP000070371"/>
    </source>
</evidence>
<dbReference type="SUPFAM" id="SSF82689">
    <property type="entry name" value="Mechanosensitive channel protein MscS (YggB), C-terminal domain"/>
    <property type="match status" value="1"/>
</dbReference>
<gene>
    <name evidence="12" type="ORF">RC74_16005</name>
</gene>
<dbReference type="GO" id="GO:0005886">
    <property type="term" value="C:plasma membrane"/>
    <property type="evidence" value="ECO:0007669"/>
    <property type="project" value="UniProtKB-SubCell"/>
</dbReference>
<dbReference type="EMBL" id="CP014327">
    <property type="protein sequence ID" value="AML52572.1"/>
    <property type="molecule type" value="Genomic_DNA"/>
</dbReference>
<feature type="domain" description="Mechanosensitive ion channel MscS C-terminal" evidence="11">
    <location>
        <begin position="736"/>
        <end position="817"/>
    </location>
</feature>
<dbReference type="InterPro" id="IPR023408">
    <property type="entry name" value="MscS_beta-dom_sf"/>
</dbReference>
<dbReference type="GO" id="GO:0008381">
    <property type="term" value="F:mechanosensitive monoatomic ion channel activity"/>
    <property type="evidence" value="ECO:0007669"/>
    <property type="project" value="UniProtKB-ARBA"/>
</dbReference>
<dbReference type="OrthoDB" id="9799209at2"/>
<dbReference type="SUPFAM" id="SSF82861">
    <property type="entry name" value="Mechanosensitive channel protein MscS (YggB), transmembrane region"/>
    <property type="match status" value="1"/>
</dbReference>
<dbReference type="RefSeq" id="WP_052274579.1">
    <property type="nucleotide sequence ID" value="NZ_CP014327.1"/>
</dbReference>
<evidence type="ECO:0000313" key="12">
    <source>
        <dbReference type="EMBL" id="AML52572.1"/>
    </source>
</evidence>
<dbReference type="Pfam" id="PF21082">
    <property type="entry name" value="MS_channel_3rd"/>
    <property type="match status" value="1"/>
</dbReference>
<dbReference type="KEGG" id="hat:RC74_16005"/>
<feature type="transmembrane region" description="Helical" evidence="8">
    <location>
        <begin position="643"/>
        <end position="672"/>
    </location>
</feature>
<dbReference type="SUPFAM" id="SSF50182">
    <property type="entry name" value="Sm-like ribonucleoproteins"/>
    <property type="match status" value="1"/>
</dbReference>
<dbReference type="Proteomes" id="UP000070371">
    <property type="component" value="Chromosome"/>
</dbReference>
<comment type="subcellular location">
    <subcellularLocation>
        <location evidence="1">Cell membrane</location>
        <topology evidence="1">Multi-pass membrane protein</topology>
    </subcellularLocation>
</comment>
<dbReference type="Gene3D" id="2.30.30.60">
    <property type="match status" value="1"/>
</dbReference>
<feature type="transmembrane region" description="Helical" evidence="8">
    <location>
        <begin position="304"/>
        <end position="330"/>
    </location>
</feature>
<dbReference type="InterPro" id="IPR011014">
    <property type="entry name" value="MscS_channel_TM-2"/>
</dbReference>
<organism evidence="12 13">
    <name type="scientific">Falsihalocynthiibacter arcticus</name>
    <dbReference type="NCBI Taxonomy" id="1579316"/>
    <lineage>
        <taxon>Bacteria</taxon>
        <taxon>Pseudomonadati</taxon>
        <taxon>Pseudomonadota</taxon>
        <taxon>Alphaproteobacteria</taxon>
        <taxon>Rhodobacterales</taxon>
        <taxon>Roseobacteraceae</taxon>
        <taxon>Falsihalocynthiibacter</taxon>
    </lineage>
</organism>
<feature type="transmembrane region" description="Helical" evidence="8">
    <location>
        <begin position="571"/>
        <end position="593"/>
    </location>
</feature>
<dbReference type="InterPro" id="IPR006685">
    <property type="entry name" value="MscS_channel_2nd"/>
</dbReference>
<evidence type="ECO:0008006" key="14">
    <source>
        <dbReference type="Google" id="ProtNLM"/>
    </source>
</evidence>
<feature type="transmembrane region" description="Helical" evidence="8">
    <location>
        <begin position="525"/>
        <end position="551"/>
    </location>
</feature>
<keyword evidence="5 8" id="KW-1133">Transmembrane helix</keyword>
<evidence type="ECO:0000259" key="10">
    <source>
        <dbReference type="Pfam" id="PF00924"/>
    </source>
</evidence>
<keyword evidence="13" id="KW-1185">Reference proteome</keyword>
<evidence type="ECO:0000256" key="7">
    <source>
        <dbReference type="SAM" id="MobiDB-lite"/>
    </source>
</evidence>
<feature type="chain" id="PRO_5007443300" description="DUF3772 domain-containing protein" evidence="9">
    <location>
        <begin position="34"/>
        <end position="848"/>
    </location>
</feature>
<feature type="transmembrane region" description="Helical" evidence="8">
    <location>
        <begin position="409"/>
        <end position="430"/>
    </location>
</feature>